<dbReference type="Gene3D" id="2.60.40.1120">
    <property type="entry name" value="Carboxypeptidase-like, regulatory domain"/>
    <property type="match status" value="1"/>
</dbReference>
<evidence type="ECO:0000313" key="1">
    <source>
        <dbReference type="EMBL" id="SBW01064.1"/>
    </source>
</evidence>
<gene>
    <name evidence="1" type="ORF">KL86DYS2_11961</name>
</gene>
<sequence length="720" mass="81145">MILRLTLIIILLTLSVRAFSQSQIQGYVRDENNKGIAFANVYIENTVDGTSTDENGHFVLETEEKGSVTLIASFVGYKPFSITSDVSKLNNLAINLKPNLTNLNEVVVTAGSFQLKGGSNLEKKNAIDLVTAAGSEGDLYKSITNLPGAQISGTDGKLQVRGGSSYETQTYLDEMHVMSPYTSMPANTAVRGRHSTFIFDAINFSTGGFSPEYTQSLSSVLPLSTKDESTITKIGASLTSVGLGTGGTKSWDKGSASFDVNYTNLEPYTKLIFPDEKPDWDKYYQGISAANQLRFKLGDKTYLKTYFTYDKTLFKKKETPAFSNIDRKLDFDEDNLYLNSTFKKRFSNGINYFAGVAYSWNKKNINNARVPNDLFKSDESELHLKTKAEKRFSGLYKLGVGTEALIRKYEMTYLDEKSVERKVNHNIEGLFVSNDFNLSAKLLLTASSRIEYASLDKSFALLPRIALNYNIKKDIVLSAVAGKYQQTSPNENLIYNNHLSQENTTQYILSAQNTITNYRVFRVEVYHKKYNKLTTIYDDFYHSDGHGYSQGVDLMYKDGFRTGNKQSLEYMLSYSYNDSERKYAEYNEKIMPPFVTKHNASVILRYSNEKLKSIIGVTNRFASGRAYHNPNLPGVMNETTPAYNSLDISWTLLAHKRLIIYASASNILGRTNIYGYDYNPNPNTSGRYEAKPIKSYQNNFFFIGFFWTISGKVAYDPATF</sequence>
<accession>A0A212JNN2</accession>
<dbReference type="EMBL" id="FLUL01000001">
    <property type="protein sequence ID" value="SBW01064.1"/>
    <property type="molecule type" value="Genomic_DNA"/>
</dbReference>
<dbReference type="SUPFAM" id="SSF56935">
    <property type="entry name" value="Porins"/>
    <property type="match status" value="1"/>
</dbReference>
<organism evidence="1">
    <name type="scientific">uncultured Dysgonomonas sp</name>
    <dbReference type="NCBI Taxonomy" id="206096"/>
    <lineage>
        <taxon>Bacteria</taxon>
        <taxon>Pseudomonadati</taxon>
        <taxon>Bacteroidota</taxon>
        <taxon>Bacteroidia</taxon>
        <taxon>Bacteroidales</taxon>
        <taxon>Dysgonomonadaceae</taxon>
        <taxon>Dysgonomonas</taxon>
        <taxon>environmental samples</taxon>
    </lineage>
</organism>
<dbReference type="RefSeq" id="WP_296949497.1">
    <property type="nucleotide sequence ID" value="NZ_LT599021.1"/>
</dbReference>
<protein>
    <recommendedName>
        <fullName evidence="2">TonB-dependent receptor plug domain-containing protein</fullName>
    </recommendedName>
</protein>
<reference evidence="1" key="1">
    <citation type="submission" date="2016-04" db="EMBL/GenBank/DDBJ databases">
        <authorList>
            <person name="Evans L.H."/>
            <person name="Alamgir A."/>
            <person name="Owens N."/>
            <person name="Weber N.D."/>
            <person name="Virtaneva K."/>
            <person name="Barbian K."/>
            <person name="Babar A."/>
            <person name="Rosenke K."/>
        </authorList>
    </citation>
    <scope>NUCLEOTIDE SEQUENCE</scope>
    <source>
        <strain evidence="1">86-2</strain>
    </source>
</reference>
<evidence type="ECO:0008006" key="2">
    <source>
        <dbReference type="Google" id="ProtNLM"/>
    </source>
</evidence>
<dbReference type="Pfam" id="PF13715">
    <property type="entry name" value="CarbopepD_reg_2"/>
    <property type="match status" value="1"/>
</dbReference>
<dbReference type="InterPro" id="IPR008969">
    <property type="entry name" value="CarboxyPept-like_regulatory"/>
</dbReference>
<dbReference type="AlphaFoldDB" id="A0A212JNN2"/>
<proteinExistence type="predicted"/>
<dbReference type="SUPFAM" id="SSF49464">
    <property type="entry name" value="Carboxypeptidase regulatory domain-like"/>
    <property type="match status" value="1"/>
</dbReference>
<name>A0A212JNN2_9BACT</name>